<dbReference type="InterPro" id="IPR036388">
    <property type="entry name" value="WH-like_DNA-bd_sf"/>
</dbReference>
<dbReference type="InterPro" id="IPR011991">
    <property type="entry name" value="ArsR-like_HTH"/>
</dbReference>
<dbReference type="GO" id="GO:0003677">
    <property type="term" value="F:DNA binding"/>
    <property type="evidence" value="ECO:0007669"/>
    <property type="project" value="UniProtKB-KW"/>
</dbReference>
<evidence type="ECO:0000256" key="4">
    <source>
        <dbReference type="ARBA" id="ARBA00022741"/>
    </source>
</evidence>
<dbReference type="GO" id="GO:0003918">
    <property type="term" value="F:DNA topoisomerase type II (double strand cut, ATP-hydrolyzing) activity"/>
    <property type="evidence" value="ECO:0007669"/>
    <property type="project" value="UniProtKB-EC"/>
</dbReference>
<dbReference type="OrthoDB" id="4479164at2"/>
<keyword evidence="6" id="KW-0799">Topoisomerase</keyword>
<evidence type="ECO:0000256" key="2">
    <source>
        <dbReference type="ARBA" id="ARBA00010708"/>
    </source>
</evidence>
<feature type="coiled-coil region" evidence="9">
    <location>
        <begin position="2"/>
        <end position="29"/>
    </location>
</feature>
<dbReference type="SUPFAM" id="SSF55874">
    <property type="entry name" value="ATPase domain of HSP90 chaperone/DNA topoisomerase II/histidine kinase"/>
    <property type="match status" value="1"/>
</dbReference>
<proteinExistence type="inferred from homology"/>
<dbReference type="EC" id="5.6.2.2" evidence="3"/>
<keyword evidence="5" id="KW-0067">ATP-binding</keyword>
<keyword evidence="7" id="KW-0238">DNA-binding</keyword>
<dbReference type="Gene3D" id="1.10.10.10">
    <property type="entry name" value="Winged helix-like DNA-binding domain superfamily/Winged helix DNA-binding domain"/>
    <property type="match status" value="1"/>
</dbReference>
<dbReference type="GO" id="GO:0005524">
    <property type="term" value="F:ATP binding"/>
    <property type="evidence" value="ECO:0007669"/>
    <property type="project" value="UniProtKB-KW"/>
</dbReference>
<evidence type="ECO:0000256" key="3">
    <source>
        <dbReference type="ARBA" id="ARBA00012895"/>
    </source>
</evidence>
<dbReference type="PANTHER" id="PTHR45866:SF1">
    <property type="entry name" value="DNA GYRASE SUBUNIT B, MITOCHONDRIAL"/>
    <property type="match status" value="1"/>
</dbReference>
<dbReference type="PANTHER" id="PTHR45866">
    <property type="entry name" value="DNA GYRASE/TOPOISOMERASE SUBUNIT B"/>
    <property type="match status" value="1"/>
</dbReference>
<dbReference type="Pfam" id="PF02518">
    <property type="entry name" value="HATPase_c"/>
    <property type="match status" value="1"/>
</dbReference>
<dbReference type="SMART" id="SM00418">
    <property type="entry name" value="HTH_ARSR"/>
    <property type="match status" value="1"/>
</dbReference>
<keyword evidence="4" id="KW-0547">Nucleotide-binding</keyword>
<gene>
    <name evidence="11" type="ORF">ET33_31930</name>
</gene>
<dbReference type="InterPro" id="IPR036890">
    <property type="entry name" value="HATPase_C_sf"/>
</dbReference>
<comment type="catalytic activity">
    <reaction evidence="1">
        <text>ATP-dependent breakage, passage and rejoining of double-stranded DNA.</text>
        <dbReference type="EC" id="5.6.2.2"/>
    </reaction>
</comment>
<protein>
    <recommendedName>
        <fullName evidence="3">DNA topoisomerase (ATP-hydrolyzing)</fullName>
        <ecNumber evidence="3">5.6.2.2</ecNumber>
    </recommendedName>
</protein>
<feature type="domain" description="HTH arsR-type" evidence="10">
    <location>
        <begin position="99"/>
        <end position="172"/>
    </location>
</feature>
<evidence type="ECO:0000256" key="5">
    <source>
        <dbReference type="ARBA" id="ARBA00022840"/>
    </source>
</evidence>
<dbReference type="Proteomes" id="UP000028123">
    <property type="component" value="Unassembled WGS sequence"/>
</dbReference>
<name>A0A081P6Z2_9BACL</name>
<comment type="caution">
    <text evidence="11">The sequence shown here is derived from an EMBL/GenBank/DDBJ whole genome shotgun (WGS) entry which is preliminary data.</text>
</comment>
<dbReference type="eggNOG" id="COG0187">
    <property type="taxonomic scope" value="Bacteria"/>
</dbReference>
<keyword evidence="12" id="KW-1185">Reference proteome</keyword>
<dbReference type="InterPro" id="IPR055771">
    <property type="entry name" value="DUF7347"/>
</dbReference>
<dbReference type="InterPro" id="IPR003594">
    <property type="entry name" value="HATPase_dom"/>
</dbReference>
<evidence type="ECO:0000256" key="6">
    <source>
        <dbReference type="ARBA" id="ARBA00023029"/>
    </source>
</evidence>
<evidence type="ECO:0000256" key="7">
    <source>
        <dbReference type="ARBA" id="ARBA00023125"/>
    </source>
</evidence>
<keyword evidence="8" id="KW-0413">Isomerase</keyword>
<dbReference type="PRINTS" id="PR00418">
    <property type="entry name" value="TPI2FAMILY"/>
</dbReference>
<reference evidence="11 12" key="1">
    <citation type="submission" date="2014-06" db="EMBL/GenBank/DDBJ databases">
        <title>Draft genome sequence of Paenibacillus sp. MSt1.</title>
        <authorList>
            <person name="Aw Y.K."/>
            <person name="Ong K.S."/>
            <person name="Gan H.M."/>
            <person name="Lee S.M."/>
        </authorList>
    </citation>
    <scope>NUCLEOTIDE SEQUENCE [LARGE SCALE GENOMIC DNA]</scope>
    <source>
        <strain evidence="11 12">MSt1</strain>
    </source>
</reference>
<evidence type="ECO:0000313" key="11">
    <source>
        <dbReference type="EMBL" id="KEQ26465.1"/>
    </source>
</evidence>
<dbReference type="Gene3D" id="3.30.565.10">
    <property type="entry name" value="Histidine kinase-like ATPase, C-terminal domain"/>
    <property type="match status" value="1"/>
</dbReference>
<accession>A0A081P6Z2</accession>
<keyword evidence="9" id="KW-0175">Coiled coil</keyword>
<evidence type="ECO:0000256" key="1">
    <source>
        <dbReference type="ARBA" id="ARBA00000185"/>
    </source>
</evidence>
<dbReference type="EMBL" id="JNVM01000006">
    <property type="protein sequence ID" value="KEQ26465.1"/>
    <property type="molecule type" value="Genomic_DNA"/>
</dbReference>
<dbReference type="eggNOG" id="COG0640">
    <property type="taxonomic scope" value="Bacteria"/>
</dbReference>
<dbReference type="AlphaFoldDB" id="A0A081P6Z2"/>
<dbReference type="InterPro" id="IPR036390">
    <property type="entry name" value="WH_DNA-bd_sf"/>
</dbReference>
<dbReference type="InterPro" id="IPR001845">
    <property type="entry name" value="HTH_ArsR_DNA-bd_dom"/>
</dbReference>
<dbReference type="RefSeq" id="WP_036679055.1">
    <property type="nucleotide sequence ID" value="NZ_JNVM01000006.1"/>
</dbReference>
<dbReference type="GO" id="GO:0003700">
    <property type="term" value="F:DNA-binding transcription factor activity"/>
    <property type="evidence" value="ECO:0007669"/>
    <property type="project" value="InterPro"/>
</dbReference>
<evidence type="ECO:0000259" key="10">
    <source>
        <dbReference type="SMART" id="SM00418"/>
    </source>
</evidence>
<evidence type="ECO:0000256" key="9">
    <source>
        <dbReference type="SAM" id="Coils"/>
    </source>
</evidence>
<sequence length="378" mass="41199">MNRDALQEIDKLTTRMSELENLVRRCLEERSAKTIPAPEPASGRTSVDLVVSATDTSESGEGTVYYSGHYEGKGRVFHWMPQERQMDDLLRLNTDKASKVLSALGHKQRLDILRAVVNEPLSGAALVERLNMGTTGQLYHHLKALLGADLLVQEPGGGYTLPAHRMLPLLLLLAALSDLIDTSDYMDMTEVRSNASAYLGRGQGGYDTHILLWAVLENSVLEHRVGYCSEVHIFVHDDYTVTVADNGRGIPVRPLPSSNLSNVQSVLTDIAESSGNAPFVSPGAEKGIGIAVVNALSESLSVEIKREGKMHRQDYKQGIPQTELLTVGLTGATGTSVTFRPNRELFGAGFERKRIEERASELATAYPGLAVTVHDPAQ</sequence>
<dbReference type="CDD" id="cd00090">
    <property type="entry name" value="HTH_ARSR"/>
    <property type="match status" value="1"/>
</dbReference>
<comment type="similarity">
    <text evidence="2">Belongs to the type II topoisomerase GyrB family.</text>
</comment>
<organism evidence="11 12">
    <name type="scientific">Paenibacillus tyrfis</name>
    <dbReference type="NCBI Taxonomy" id="1501230"/>
    <lineage>
        <taxon>Bacteria</taxon>
        <taxon>Bacillati</taxon>
        <taxon>Bacillota</taxon>
        <taxon>Bacilli</taxon>
        <taxon>Bacillales</taxon>
        <taxon>Paenibacillaceae</taxon>
        <taxon>Paenibacillus</taxon>
    </lineage>
</organism>
<evidence type="ECO:0000256" key="8">
    <source>
        <dbReference type="ARBA" id="ARBA00023235"/>
    </source>
</evidence>
<evidence type="ECO:0000313" key="12">
    <source>
        <dbReference type="Proteomes" id="UP000028123"/>
    </source>
</evidence>
<dbReference type="Pfam" id="PF24038">
    <property type="entry name" value="DUF7347"/>
    <property type="match status" value="1"/>
</dbReference>
<dbReference type="SUPFAM" id="SSF46785">
    <property type="entry name" value="Winged helix' DNA-binding domain"/>
    <property type="match status" value="1"/>
</dbReference>